<dbReference type="EMBL" id="RKMK01000061">
    <property type="protein sequence ID" value="RXG85162.1"/>
    <property type="molecule type" value="Genomic_DNA"/>
</dbReference>
<keyword evidence="1" id="KW-0808">Transferase</keyword>
<dbReference type="SUPFAM" id="SSF53335">
    <property type="entry name" value="S-adenosyl-L-methionine-dependent methyltransferases"/>
    <property type="match status" value="1"/>
</dbReference>
<evidence type="ECO:0000313" key="2">
    <source>
        <dbReference type="Proteomes" id="UP000290174"/>
    </source>
</evidence>
<dbReference type="RefSeq" id="WP_128935744.1">
    <property type="nucleotide sequence ID" value="NZ_CP022221.1"/>
</dbReference>
<dbReference type="CDD" id="cd02440">
    <property type="entry name" value="AdoMet_MTases"/>
    <property type="match status" value="1"/>
</dbReference>
<dbReference type="Pfam" id="PF13489">
    <property type="entry name" value="Methyltransf_23"/>
    <property type="match status" value="1"/>
</dbReference>
<dbReference type="Gene3D" id="3.40.50.150">
    <property type="entry name" value="Vaccinia Virus protein VP39"/>
    <property type="match status" value="1"/>
</dbReference>
<comment type="caution">
    <text evidence="1">The sequence shown here is derived from an EMBL/GenBank/DDBJ whole genome shotgun (WGS) entry which is preliminary data.</text>
</comment>
<dbReference type="AlphaFoldDB" id="A0A4Q0Q7K6"/>
<evidence type="ECO:0000313" key="1">
    <source>
        <dbReference type="EMBL" id="RXG85162.1"/>
    </source>
</evidence>
<dbReference type="GO" id="GO:0008168">
    <property type="term" value="F:methyltransferase activity"/>
    <property type="evidence" value="ECO:0007669"/>
    <property type="project" value="UniProtKB-KW"/>
</dbReference>
<sequence length="252" mass="27951">MEKSVAEHYGAQFFAEQSGGSFESASVIVPLVLRLFKVNSVVDVGCGVGAWLHEFATNGVSDYLGIDGDYVPRDQLRIPSERFRSMDLRSITDIGRKFDLACSLEVAEHLPESSANEFVSALVAAAPIVLFSAAVKGQGGRNHLNEQWPSYWAERFSGHGYSAFDCVRPQIYDDSRIRPWYRQNLLVFCRGDCCPEGYSSLTSPFDLDRVLPDYFEYKLQEVTEGKSAAIAARHLLGNLGVLARAARRRSGL</sequence>
<dbReference type="InterPro" id="IPR029063">
    <property type="entry name" value="SAM-dependent_MTases_sf"/>
</dbReference>
<keyword evidence="1" id="KW-0489">Methyltransferase</keyword>
<name>A0A4Q0Q7K6_9BRAD</name>
<protein>
    <submittedName>
        <fullName evidence="1">Class I SAM-dependent methyltransferase</fullName>
    </submittedName>
</protein>
<reference evidence="1 2" key="1">
    <citation type="submission" date="2018-11" db="EMBL/GenBank/DDBJ databases">
        <title>Bradyrhizobium sp. nov., isolated from effective nodules of peanut in China.</title>
        <authorList>
            <person name="Li Y."/>
        </authorList>
    </citation>
    <scope>NUCLEOTIDE SEQUENCE [LARGE SCALE GENOMIC DNA]</scope>
    <source>
        <strain evidence="1 2">CCBAU 51770</strain>
    </source>
</reference>
<proteinExistence type="predicted"/>
<accession>A0A4Q0Q7K6</accession>
<organism evidence="1 2">
    <name type="scientific">Bradyrhizobium zhanjiangense</name>
    <dbReference type="NCBI Taxonomy" id="1325107"/>
    <lineage>
        <taxon>Bacteria</taxon>
        <taxon>Pseudomonadati</taxon>
        <taxon>Pseudomonadota</taxon>
        <taxon>Alphaproteobacteria</taxon>
        <taxon>Hyphomicrobiales</taxon>
        <taxon>Nitrobacteraceae</taxon>
        <taxon>Bradyrhizobium</taxon>
    </lineage>
</organism>
<dbReference type="GO" id="GO:0032259">
    <property type="term" value="P:methylation"/>
    <property type="evidence" value="ECO:0007669"/>
    <property type="project" value="UniProtKB-KW"/>
</dbReference>
<dbReference type="Proteomes" id="UP000290174">
    <property type="component" value="Unassembled WGS sequence"/>
</dbReference>
<gene>
    <name evidence="1" type="ORF">EAS61_36880</name>
</gene>